<comment type="caution">
    <text evidence="2">The sequence shown here is derived from an EMBL/GenBank/DDBJ whole genome shotgun (WGS) entry which is preliminary data.</text>
</comment>
<dbReference type="NCBIfam" id="TIGR01537">
    <property type="entry name" value="portal_HK97"/>
    <property type="match status" value="1"/>
</dbReference>
<dbReference type="EMBL" id="DACTBT010000018">
    <property type="protein sequence ID" value="HAT4299049.1"/>
    <property type="molecule type" value="Genomic_DNA"/>
</dbReference>
<gene>
    <name evidence="2" type="ORF">I9063_002434</name>
</gene>
<name>A0AAN5NCL0_CLOPF</name>
<sequence>MGFLRSDEKVFETTSSNIYLNELLGIARENVTEENVMNIPSVSSSVDLILDLISMLNVRLYKRVRCDKVEEIENDNRLTLLNLEPNNLMTAQQFKRAMLKDCILHGSGHALIEKNRNKFVKLHYTEESNVVEILDTDIIHKDAKLVVGGQEYEIYEFLTIAKDSKNGLKGKGILQKNKDILALALLEQSFLRSNLQNGGNLKGFFTSESKIKEVDKLRADIKAEVSGDSKFTVFNAGLKYNPIQSSNTDMQILQNRKFTNDELRKIFNIPLEIKTNDDYRIFLKACITPYLNLFENALNKYLLLQKEKNDNYYFQFDITELSKASIKERFDAYKAALDSGIKTINEVRTEENLETLEGMDVLKSSLGSVFYDIANQKYFTPNTGQVQSMGGEASEEVKEESKGNTDQVENQTE</sequence>
<dbReference type="InterPro" id="IPR006944">
    <property type="entry name" value="Phage/GTA_portal"/>
</dbReference>
<evidence type="ECO:0000313" key="3">
    <source>
        <dbReference type="Proteomes" id="UP000855421"/>
    </source>
</evidence>
<dbReference type="Proteomes" id="UP000855421">
    <property type="component" value="Unassembled WGS sequence"/>
</dbReference>
<accession>A0AAN5NCL0</accession>
<protein>
    <submittedName>
        <fullName evidence="2">Phage portal protein</fullName>
    </submittedName>
</protein>
<dbReference type="InterPro" id="IPR006427">
    <property type="entry name" value="Portal_HK97"/>
</dbReference>
<evidence type="ECO:0000313" key="2">
    <source>
        <dbReference type="EMBL" id="HAT4299049.1"/>
    </source>
</evidence>
<reference evidence="2" key="2">
    <citation type="submission" date="2020-07" db="EMBL/GenBank/DDBJ databases">
        <authorList>
            <consortium name="NCBI Pathogen Detection Project"/>
        </authorList>
    </citation>
    <scope>NUCLEOTIDE SEQUENCE</scope>
    <source>
        <strain evidence="2">C25</strain>
    </source>
</reference>
<dbReference type="Pfam" id="PF04860">
    <property type="entry name" value="Phage_portal"/>
    <property type="match status" value="1"/>
</dbReference>
<reference evidence="2" key="1">
    <citation type="journal article" date="2018" name="Genome Biol.">
        <title>SKESA: strategic k-mer extension for scrupulous assemblies.</title>
        <authorList>
            <person name="Souvorov A."/>
            <person name="Agarwala R."/>
            <person name="Lipman D.J."/>
        </authorList>
    </citation>
    <scope>NUCLEOTIDE SEQUENCE</scope>
    <source>
        <strain evidence="2">C25</strain>
    </source>
</reference>
<evidence type="ECO:0000256" key="1">
    <source>
        <dbReference type="SAM" id="MobiDB-lite"/>
    </source>
</evidence>
<dbReference type="AlphaFoldDB" id="A0AAN5NCL0"/>
<feature type="region of interest" description="Disordered" evidence="1">
    <location>
        <begin position="384"/>
        <end position="413"/>
    </location>
</feature>
<feature type="compositionally biased region" description="Polar residues" evidence="1">
    <location>
        <begin position="404"/>
        <end position="413"/>
    </location>
</feature>
<organism evidence="2 3">
    <name type="scientific">Clostridium perfringens</name>
    <dbReference type="NCBI Taxonomy" id="1502"/>
    <lineage>
        <taxon>Bacteria</taxon>
        <taxon>Bacillati</taxon>
        <taxon>Bacillota</taxon>
        <taxon>Clostridia</taxon>
        <taxon>Eubacteriales</taxon>
        <taxon>Clostridiaceae</taxon>
        <taxon>Clostridium</taxon>
    </lineage>
</organism>
<proteinExistence type="predicted"/>